<dbReference type="Pfam" id="PF00753">
    <property type="entry name" value="Lactamase_B"/>
    <property type="match status" value="1"/>
</dbReference>
<dbReference type="CDD" id="cd07739">
    <property type="entry name" value="metallo-hydrolase-like_MBL-fold"/>
    <property type="match status" value="1"/>
</dbReference>
<protein>
    <submittedName>
        <fullName evidence="3">MBL fold metallo-hydrolase</fullName>
    </submittedName>
</protein>
<keyword evidence="1" id="KW-0732">Signal</keyword>
<organism evidence="3 4">
    <name type="scientific">Halomonas kalidii</name>
    <dbReference type="NCBI Taxonomy" id="3043293"/>
    <lineage>
        <taxon>Bacteria</taxon>
        <taxon>Pseudomonadati</taxon>
        <taxon>Pseudomonadota</taxon>
        <taxon>Gammaproteobacteria</taxon>
        <taxon>Oceanospirillales</taxon>
        <taxon>Halomonadaceae</taxon>
        <taxon>Halomonas</taxon>
    </lineage>
</organism>
<comment type="caution">
    <text evidence="3">The sequence shown here is derived from an EMBL/GenBank/DDBJ whole genome shotgun (WGS) entry which is preliminary data.</text>
</comment>
<sequence>MKKLLSPVRWFTLATAALGLASANADAQTDGATAAPLTLQVYNADAGSFHVNAVLVSGEHDAVLLDTGFTRADALRIAAMVLDSGKELTTIYISQADPDYYFGIDVLKQFFPDAEVVATEPTVKKIEETLPTKREIWGPRLGANAPQQVPLPEVLSGTTIPLEGQTLEIRGLDDSLPHRSYVWIPSIGAVAGGVNVYAGLHAWTADAQTAAERAAWVEKLDDIAALNPTTVVPGHSLPDLPQDASQLAYTQDYLQRFETELAHADDSAALIEAMQDAYPQAGLGIALEIGAKVNTGEMEW</sequence>
<dbReference type="SMART" id="SM00849">
    <property type="entry name" value="Lactamase_B"/>
    <property type="match status" value="1"/>
</dbReference>
<dbReference type="PANTHER" id="PTHR42951:SF14">
    <property type="entry name" value="METALLO-BETA-LACTAMASE SUPERFAMILY PROTEIN"/>
    <property type="match status" value="1"/>
</dbReference>
<proteinExistence type="predicted"/>
<feature type="chain" id="PRO_5046743988" evidence="1">
    <location>
        <begin position="28"/>
        <end position="300"/>
    </location>
</feature>
<dbReference type="InterPro" id="IPR050855">
    <property type="entry name" value="NDM-1-like"/>
</dbReference>
<evidence type="ECO:0000259" key="2">
    <source>
        <dbReference type="SMART" id="SM00849"/>
    </source>
</evidence>
<evidence type="ECO:0000256" key="1">
    <source>
        <dbReference type="SAM" id="SignalP"/>
    </source>
</evidence>
<gene>
    <name evidence="3" type="ORF">QLQ84_18605</name>
</gene>
<evidence type="ECO:0000313" key="3">
    <source>
        <dbReference type="EMBL" id="MDI5935808.1"/>
    </source>
</evidence>
<name>A0ABT6VS44_9GAMM</name>
<feature type="signal peptide" evidence="1">
    <location>
        <begin position="1"/>
        <end position="27"/>
    </location>
</feature>
<reference evidence="3 4" key="1">
    <citation type="submission" date="2023-04" db="EMBL/GenBank/DDBJ databases">
        <title>Halomonas strains isolated from rhizosphere soil.</title>
        <authorList>
            <person name="Xu L."/>
            <person name="Sun J.-Q."/>
        </authorList>
    </citation>
    <scope>NUCLEOTIDE SEQUENCE [LARGE SCALE GENOMIC DNA]</scope>
    <source>
        <strain evidence="3 4">LN1S58</strain>
    </source>
</reference>
<dbReference type="EMBL" id="JASCQO010000049">
    <property type="protein sequence ID" value="MDI5935808.1"/>
    <property type="molecule type" value="Genomic_DNA"/>
</dbReference>
<dbReference type="RefSeq" id="WP_282723231.1">
    <property type="nucleotide sequence ID" value="NZ_JASCQO010000049.1"/>
</dbReference>
<keyword evidence="4" id="KW-1185">Reference proteome</keyword>
<dbReference type="Gene3D" id="3.60.15.10">
    <property type="entry name" value="Ribonuclease Z/Hydroxyacylglutathione hydrolase-like"/>
    <property type="match status" value="1"/>
</dbReference>
<dbReference type="InterPro" id="IPR036866">
    <property type="entry name" value="RibonucZ/Hydroxyglut_hydro"/>
</dbReference>
<dbReference type="PANTHER" id="PTHR42951">
    <property type="entry name" value="METALLO-BETA-LACTAMASE DOMAIN-CONTAINING"/>
    <property type="match status" value="1"/>
</dbReference>
<evidence type="ECO:0000313" key="4">
    <source>
        <dbReference type="Proteomes" id="UP001244242"/>
    </source>
</evidence>
<accession>A0ABT6VS44</accession>
<dbReference type="SUPFAM" id="SSF56281">
    <property type="entry name" value="Metallo-hydrolase/oxidoreductase"/>
    <property type="match status" value="1"/>
</dbReference>
<dbReference type="InterPro" id="IPR001279">
    <property type="entry name" value="Metallo-B-lactamas"/>
</dbReference>
<dbReference type="Proteomes" id="UP001244242">
    <property type="component" value="Unassembled WGS sequence"/>
</dbReference>
<feature type="domain" description="Metallo-beta-lactamase" evidence="2">
    <location>
        <begin position="50"/>
        <end position="235"/>
    </location>
</feature>